<name>A0A1I1PS33_9ACTN</name>
<keyword evidence="2" id="KW-1185">Reference proteome</keyword>
<gene>
    <name evidence="1" type="ORF">SAMN05421773_11024</name>
</gene>
<reference evidence="1 2" key="1">
    <citation type="submission" date="2016-10" db="EMBL/GenBank/DDBJ databases">
        <authorList>
            <person name="de Groot N.N."/>
        </authorList>
    </citation>
    <scope>NUCLEOTIDE SEQUENCE [LARGE SCALE GENOMIC DNA]</scope>
    <source>
        <strain evidence="1 2">CGMCC 4.5739</strain>
    </source>
</reference>
<dbReference type="EMBL" id="FOLM01000010">
    <property type="protein sequence ID" value="SFD12734.1"/>
    <property type="molecule type" value="Genomic_DNA"/>
</dbReference>
<evidence type="ECO:0008006" key="3">
    <source>
        <dbReference type="Google" id="ProtNLM"/>
    </source>
</evidence>
<dbReference type="STRING" id="910347.SAMN05421773_11024"/>
<evidence type="ECO:0000313" key="1">
    <source>
        <dbReference type="EMBL" id="SFD12734.1"/>
    </source>
</evidence>
<dbReference type="OrthoDB" id="4258821at2"/>
<protein>
    <recommendedName>
        <fullName evidence="3">DNA-binding protein</fullName>
    </recommendedName>
</protein>
<accession>A0A1I1PS33</accession>
<dbReference type="AlphaFoldDB" id="A0A1I1PS33"/>
<evidence type="ECO:0000313" key="2">
    <source>
        <dbReference type="Proteomes" id="UP000199207"/>
    </source>
</evidence>
<dbReference type="Proteomes" id="UP000199207">
    <property type="component" value="Unassembled WGS sequence"/>
</dbReference>
<sequence length="87" mass="9431">MNRPEMTVGELLALPAMVEVWPTVGRIYGISRWQTYYLARTDGLPVPVHRVGERTLRVRTADLVADLGLDSLAAIKAAAEPDAADAA</sequence>
<organism evidence="1 2">
    <name type="scientific">Streptomyces aidingensis</name>
    <dbReference type="NCBI Taxonomy" id="910347"/>
    <lineage>
        <taxon>Bacteria</taxon>
        <taxon>Bacillati</taxon>
        <taxon>Actinomycetota</taxon>
        <taxon>Actinomycetes</taxon>
        <taxon>Kitasatosporales</taxon>
        <taxon>Streptomycetaceae</taxon>
        <taxon>Streptomyces</taxon>
    </lineage>
</organism>
<proteinExistence type="predicted"/>
<dbReference type="RefSeq" id="WP_093839871.1">
    <property type="nucleotide sequence ID" value="NZ_FOLM01000010.1"/>
</dbReference>